<dbReference type="Pfam" id="PF10497">
    <property type="entry name" value="zf-4CXXC_R1"/>
    <property type="match status" value="1"/>
</dbReference>
<evidence type="ECO:0000256" key="7">
    <source>
        <dbReference type="ARBA" id="ARBA00023242"/>
    </source>
</evidence>
<feature type="region of interest" description="Disordered" evidence="8">
    <location>
        <begin position="792"/>
        <end position="866"/>
    </location>
</feature>
<protein>
    <recommendedName>
        <fullName evidence="9">JmjC domain-containing protein</fullName>
    </recommendedName>
</protein>
<dbReference type="AlphaFoldDB" id="A0A2B7Y9Y5"/>
<evidence type="ECO:0000256" key="1">
    <source>
        <dbReference type="ARBA" id="ARBA00004123"/>
    </source>
</evidence>
<feature type="domain" description="JmjC" evidence="9">
    <location>
        <begin position="189"/>
        <end position="354"/>
    </location>
</feature>
<dbReference type="InterPro" id="IPR003347">
    <property type="entry name" value="JmjC_dom"/>
</dbReference>
<evidence type="ECO:0000259" key="9">
    <source>
        <dbReference type="PROSITE" id="PS51184"/>
    </source>
</evidence>
<keyword evidence="11" id="KW-1185">Reference proteome</keyword>
<dbReference type="Gene3D" id="2.60.120.650">
    <property type="entry name" value="Cupin"/>
    <property type="match status" value="1"/>
</dbReference>
<gene>
    <name evidence="10" type="ORF">AJ80_04695</name>
</gene>
<feature type="compositionally biased region" description="Low complexity" evidence="8">
    <location>
        <begin position="13"/>
        <end position="26"/>
    </location>
</feature>
<keyword evidence="2" id="KW-0479">Metal-binding</keyword>
<dbReference type="GO" id="GO:0005634">
    <property type="term" value="C:nucleus"/>
    <property type="evidence" value="ECO:0007669"/>
    <property type="project" value="UniProtKB-SubCell"/>
</dbReference>
<evidence type="ECO:0000313" key="11">
    <source>
        <dbReference type="Proteomes" id="UP000224634"/>
    </source>
</evidence>
<accession>A0A2B7Y9Y5</accession>
<feature type="compositionally biased region" description="Polar residues" evidence="8">
    <location>
        <begin position="624"/>
        <end position="633"/>
    </location>
</feature>
<dbReference type="CDD" id="cd02249">
    <property type="entry name" value="ZZ"/>
    <property type="match status" value="1"/>
</dbReference>
<dbReference type="Pfam" id="PF02373">
    <property type="entry name" value="JmjC"/>
    <property type="match status" value="1"/>
</dbReference>
<keyword evidence="4" id="KW-0862">Zinc</keyword>
<comment type="subcellular location">
    <subcellularLocation>
        <location evidence="1">Nucleus</location>
    </subcellularLocation>
</comment>
<proteinExistence type="predicted"/>
<dbReference type="EMBL" id="PDNA01000061">
    <property type="protein sequence ID" value="PGH17871.1"/>
    <property type="molecule type" value="Genomic_DNA"/>
</dbReference>
<dbReference type="SMART" id="SM00558">
    <property type="entry name" value="JmjC"/>
    <property type="match status" value="1"/>
</dbReference>
<comment type="caution">
    <text evidence="10">The sequence shown here is derived from an EMBL/GenBank/DDBJ whole genome shotgun (WGS) entry which is preliminary data.</text>
</comment>
<dbReference type="InterPro" id="IPR018866">
    <property type="entry name" value="Znf-4CXXC_R1"/>
</dbReference>
<evidence type="ECO:0000256" key="8">
    <source>
        <dbReference type="SAM" id="MobiDB-lite"/>
    </source>
</evidence>
<dbReference type="InterPro" id="IPR000433">
    <property type="entry name" value="Znf_ZZ"/>
</dbReference>
<feature type="compositionally biased region" description="Polar residues" evidence="8">
    <location>
        <begin position="796"/>
        <end position="812"/>
    </location>
</feature>
<dbReference type="SUPFAM" id="SSF57850">
    <property type="entry name" value="RING/U-box"/>
    <property type="match status" value="1"/>
</dbReference>
<evidence type="ECO:0000256" key="6">
    <source>
        <dbReference type="ARBA" id="ARBA00023163"/>
    </source>
</evidence>
<dbReference type="Gene3D" id="3.30.60.90">
    <property type="match status" value="1"/>
</dbReference>
<feature type="region of interest" description="Disordered" evidence="8">
    <location>
        <begin position="1"/>
        <end position="26"/>
    </location>
</feature>
<dbReference type="PROSITE" id="PS51184">
    <property type="entry name" value="JMJC"/>
    <property type="match status" value="1"/>
</dbReference>
<feature type="compositionally biased region" description="Low complexity" evidence="8">
    <location>
        <begin position="67"/>
        <end position="79"/>
    </location>
</feature>
<feature type="compositionally biased region" description="Low complexity" evidence="8">
    <location>
        <begin position="747"/>
        <end position="757"/>
    </location>
</feature>
<organism evidence="10 11">
    <name type="scientific">Polytolypa hystricis (strain UAMH7299)</name>
    <dbReference type="NCBI Taxonomy" id="1447883"/>
    <lineage>
        <taxon>Eukaryota</taxon>
        <taxon>Fungi</taxon>
        <taxon>Dikarya</taxon>
        <taxon>Ascomycota</taxon>
        <taxon>Pezizomycotina</taxon>
        <taxon>Eurotiomycetes</taxon>
        <taxon>Eurotiomycetidae</taxon>
        <taxon>Onygenales</taxon>
        <taxon>Onygenales incertae sedis</taxon>
        <taxon>Polytolypa</taxon>
    </lineage>
</organism>
<keyword evidence="3" id="KW-0863">Zinc-finger</keyword>
<evidence type="ECO:0000256" key="3">
    <source>
        <dbReference type="ARBA" id="ARBA00022771"/>
    </source>
</evidence>
<dbReference type="OrthoDB" id="298344at2759"/>
<dbReference type="GO" id="GO:0008270">
    <property type="term" value="F:zinc ion binding"/>
    <property type="evidence" value="ECO:0007669"/>
    <property type="project" value="UniProtKB-KW"/>
</dbReference>
<feature type="region of interest" description="Disordered" evidence="8">
    <location>
        <begin position="67"/>
        <end position="87"/>
    </location>
</feature>
<evidence type="ECO:0000256" key="2">
    <source>
        <dbReference type="ARBA" id="ARBA00022723"/>
    </source>
</evidence>
<evidence type="ECO:0000256" key="4">
    <source>
        <dbReference type="ARBA" id="ARBA00022833"/>
    </source>
</evidence>
<dbReference type="InterPro" id="IPR043145">
    <property type="entry name" value="Znf_ZZ_sf"/>
</dbReference>
<keyword evidence="5" id="KW-0805">Transcription regulation</keyword>
<dbReference type="PROSITE" id="PS01357">
    <property type="entry name" value="ZF_ZZ_1"/>
    <property type="match status" value="1"/>
</dbReference>
<evidence type="ECO:0000256" key="5">
    <source>
        <dbReference type="ARBA" id="ARBA00023015"/>
    </source>
</evidence>
<name>A0A2B7Y9Y5_POLH7</name>
<feature type="compositionally biased region" description="Low complexity" evidence="8">
    <location>
        <begin position="813"/>
        <end position="832"/>
    </location>
</feature>
<keyword evidence="6" id="KW-0804">Transcription</keyword>
<dbReference type="SUPFAM" id="SSF51197">
    <property type="entry name" value="Clavaminate synthase-like"/>
    <property type="match status" value="1"/>
</dbReference>
<feature type="compositionally biased region" description="Low complexity" evidence="8">
    <location>
        <begin position="851"/>
        <end position="864"/>
    </location>
</feature>
<dbReference type="Proteomes" id="UP000224634">
    <property type="component" value="Unassembled WGS sequence"/>
</dbReference>
<reference evidence="10 11" key="1">
    <citation type="submission" date="2017-10" db="EMBL/GenBank/DDBJ databases">
        <title>Comparative genomics in systemic dimorphic fungi from Ajellomycetaceae.</title>
        <authorList>
            <person name="Munoz J.F."/>
            <person name="Mcewen J.G."/>
            <person name="Clay O.K."/>
            <person name="Cuomo C.A."/>
        </authorList>
    </citation>
    <scope>NUCLEOTIDE SEQUENCE [LARGE SCALE GENOMIC DNA]</scope>
    <source>
        <strain evidence="10 11">UAMH7299</strain>
    </source>
</reference>
<sequence length="946" mass="104029">MTTPVAAKNPTDASSTTTTAAASPTSVAPLVSTQASDLLALGAPFVEFPRYSILDLIAAPASSAVVAAGPSPSSSSPSGQAYRHQSSSQNVNGLTAVAAAAEGQFSDWLTRKLQIGHPFVIQDFEKLPEWDRRLFSIEGLIDLSTKKNIPIRNCSTGRDLSFTLKKFADAARQSYREFKNLYARDLQCPDVWLEKCRTLLPPEVQWGGRLDLFQWLPSCARSEVMMAYVGSEGSSSGFHRCFSSTVALNLLVEASDRPVLCFGTDFESQVKYDAFMAARGASPHVDWLNISPDELLKVEFPLYVHEQKVGDLVVFPPATAHQVWNLGSVSTKVVWNILHPLSLEAGLNYVQPPYNRLCHPDVARTNLSLACAMLSLLGERPPASIPPDLPLLTKLFRQMMQDEMIEDQPVTPVTLVRIPETAIATCDFCGTAIWNRHLRCNECRDFDLCLLCYLNGRSCEHLASHSWAEIVPPETCSRVLHRAEAILGYPPENPPNSNRRKSLGTAVNDLMRARQSTAVKLCHLCRIDHLEWKGRRCDTCSAFFCFRGLFRHFDMNSADVMRHSGLWVCPKCAETCNCRCCHFSSAYVKAEKPASKRRIKPADSRGKIMGFTDNVFDQKRRTPAPSSSSTYMTSPAKAQKRPLSVTATPLTGFSRPIPSQPDFPTPDSDHSFGLQSKERDHRFPESTTIDNVPPRKIPRSKFSQPFGGDLPSGKTLHGIHYITQMPSPQDDELSLPPLKSQPALNGSLPLSSPTSTSNDGMTALAHVAAASRGRVGMSAPHELPHPRELKYELSGGTLSPMTPTAASMSHTYSISLSSGPSQPSHSGAGPSGINPLPLSIPQPPTSTETLSNPSPTSSPQATPTNHLPTLESQLVRLRQYADELLSLSLHDSHRLLQQEIRRLEDRLLLAKRERSERLVRALEVEFPNLASVREGVKREGGKLGYF</sequence>
<keyword evidence="7" id="KW-0539">Nucleus</keyword>
<evidence type="ECO:0000313" key="10">
    <source>
        <dbReference type="EMBL" id="PGH17871.1"/>
    </source>
</evidence>
<feature type="region of interest" description="Disordered" evidence="8">
    <location>
        <begin position="616"/>
        <end position="759"/>
    </location>
</feature>